<organism evidence="3 4">
    <name type="scientific">Candidatus Micropelagius thuwalensis</name>
    <dbReference type="NCBI Taxonomy" id="1397666"/>
    <lineage>
        <taxon>Bacteria</taxon>
        <taxon>Pseudomonadati</taxon>
        <taxon>Pseudomonadota</taxon>
        <taxon>Alphaproteobacteria</taxon>
        <taxon>PS1 clade</taxon>
        <taxon>Candidatus Micropelagius</taxon>
    </lineage>
</organism>
<feature type="region of interest" description="Disordered" evidence="1">
    <location>
        <begin position="1"/>
        <end position="34"/>
    </location>
</feature>
<protein>
    <submittedName>
        <fullName evidence="3">Isochorismatase protein</fullName>
        <ecNumber evidence="3">3.3.2.1</ecNumber>
    </submittedName>
</protein>
<dbReference type="GO" id="GO:0008908">
    <property type="term" value="F:isochorismatase activity"/>
    <property type="evidence" value="ECO:0007669"/>
    <property type="project" value="UniProtKB-EC"/>
</dbReference>
<name>U2XUD0_9PROT</name>
<gene>
    <name evidence="3" type="ORF">RS24_01319</name>
</gene>
<feature type="transmembrane region" description="Helical" evidence="2">
    <location>
        <begin position="53"/>
        <end position="75"/>
    </location>
</feature>
<dbReference type="STRING" id="1397666.RS24_01319"/>
<dbReference type="EC" id="3.3.2.1" evidence="3"/>
<feature type="compositionally biased region" description="Basic and acidic residues" evidence="1">
    <location>
        <begin position="8"/>
        <end position="34"/>
    </location>
</feature>
<keyword evidence="2" id="KW-0472">Membrane</keyword>
<reference evidence="3 4" key="1">
    <citation type="journal article" date="2014" name="FEMS Microbiol. Ecol.">
        <title>Genomic differentiation among two strains of the PS1 clade isolated from geographically separated marine habitats.</title>
        <authorList>
            <person name="Jimenez-Infante F."/>
            <person name="Ngugi D.K."/>
            <person name="Alam I."/>
            <person name="Rashid M."/>
            <person name="Baalawi W."/>
            <person name="Kamau A.A."/>
            <person name="Bajic V.B."/>
            <person name="Stingl U."/>
        </authorList>
    </citation>
    <scope>NUCLEOTIDE SEQUENCE [LARGE SCALE GENOMIC DNA]</scope>
    <source>
        <strain evidence="3 4">RS24</strain>
    </source>
</reference>
<evidence type="ECO:0000313" key="3">
    <source>
        <dbReference type="EMBL" id="ERL46321.1"/>
    </source>
</evidence>
<dbReference type="AlphaFoldDB" id="U2XUD0"/>
<sequence>MNLTNSEEPPKIQKEEVPTTSNSDKEGSFKELEDNNRHKTTMWTETWLRRTMVGLWMIGIIVCFFAEVCLIYLMIKYTVYVGSDNEILEKFMGLA</sequence>
<evidence type="ECO:0000256" key="1">
    <source>
        <dbReference type="SAM" id="MobiDB-lite"/>
    </source>
</evidence>
<dbReference type="Proteomes" id="UP000016762">
    <property type="component" value="Unassembled WGS sequence"/>
</dbReference>
<keyword evidence="3" id="KW-0378">Hydrolase</keyword>
<comment type="caution">
    <text evidence="3">The sequence shown here is derived from an EMBL/GenBank/DDBJ whole genome shotgun (WGS) entry which is preliminary data.</text>
</comment>
<evidence type="ECO:0000256" key="2">
    <source>
        <dbReference type="SAM" id="Phobius"/>
    </source>
</evidence>
<accession>U2XUD0</accession>
<proteinExistence type="predicted"/>
<dbReference type="EMBL" id="AWXE01000004">
    <property type="protein sequence ID" value="ERL46321.1"/>
    <property type="molecule type" value="Genomic_DNA"/>
</dbReference>
<keyword evidence="2" id="KW-1133">Transmembrane helix</keyword>
<keyword evidence="2" id="KW-0812">Transmembrane</keyword>
<keyword evidence="4" id="KW-1185">Reference proteome</keyword>
<dbReference type="RefSeq" id="WP_021777299.1">
    <property type="nucleotide sequence ID" value="NZ_AWXE01000004.1"/>
</dbReference>
<evidence type="ECO:0000313" key="4">
    <source>
        <dbReference type="Proteomes" id="UP000016762"/>
    </source>
</evidence>